<name>A0A1C4WR02_9ACTN</name>
<dbReference type="RefSeq" id="WP_088960868.1">
    <property type="nucleotide sequence ID" value="NZ_LT607410.1"/>
</dbReference>
<protein>
    <submittedName>
        <fullName evidence="1">Uncharacterized protein</fullName>
    </submittedName>
</protein>
<dbReference type="EMBL" id="LT607410">
    <property type="protein sequence ID" value="SCE98331.1"/>
    <property type="molecule type" value="Genomic_DNA"/>
</dbReference>
<reference evidence="1 2" key="1">
    <citation type="submission" date="2016-06" db="EMBL/GenBank/DDBJ databases">
        <authorList>
            <person name="Kjaerup R.B."/>
            <person name="Dalgaard T.S."/>
            <person name="Juul-Madsen H.R."/>
        </authorList>
    </citation>
    <scope>NUCLEOTIDE SEQUENCE [LARGE SCALE GENOMIC DNA]</scope>
    <source>
        <strain evidence="1 2">DSM 43821</strain>
    </source>
</reference>
<accession>A0A1C4WR02</accession>
<dbReference type="Proteomes" id="UP000198228">
    <property type="component" value="Chromosome I"/>
</dbReference>
<evidence type="ECO:0000313" key="1">
    <source>
        <dbReference type="EMBL" id="SCE98331.1"/>
    </source>
</evidence>
<proteinExistence type="predicted"/>
<evidence type="ECO:0000313" key="2">
    <source>
        <dbReference type="Proteomes" id="UP000198228"/>
    </source>
</evidence>
<gene>
    <name evidence="1" type="ORF">GA0074696_2045</name>
</gene>
<organism evidence="1 2">
    <name type="scientific">Micromonospora purpureochromogenes</name>
    <dbReference type="NCBI Taxonomy" id="47872"/>
    <lineage>
        <taxon>Bacteria</taxon>
        <taxon>Bacillati</taxon>
        <taxon>Actinomycetota</taxon>
        <taxon>Actinomycetes</taxon>
        <taxon>Micromonosporales</taxon>
        <taxon>Micromonosporaceae</taxon>
        <taxon>Micromonospora</taxon>
    </lineage>
</organism>
<dbReference type="AlphaFoldDB" id="A0A1C4WR02"/>
<sequence>MTDVDTNRPEASILTVGLVQTTHPAAEPVVALTATVPTTAHRVVLSIGQARVLRYRLSALTDATRYRRR</sequence>